<evidence type="ECO:0000313" key="2">
    <source>
        <dbReference type="EMBL" id="OBS56998.1"/>
    </source>
</evidence>
<dbReference type="Proteomes" id="UP000092124">
    <property type="component" value="Unassembled WGS sequence"/>
</dbReference>
<name>A0A1A6FSR5_NEOLE</name>
<dbReference type="InterPro" id="IPR014721">
    <property type="entry name" value="Ribsml_uS5_D2-typ_fold_subgr"/>
</dbReference>
<dbReference type="Gene3D" id="3.30.160.20">
    <property type="match status" value="1"/>
</dbReference>
<dbReference type="SUPFAM" id="SSF54768">
    <property type="entry name" value="dsRNA-binding domain-like"/>
    <property type="match status" value="1"/>
</dbReference>
<dbReference type="InterPro" id="IPR013810">
    <property type="entry name" value="Ribosomal_uS5_N"/>
</dbReference>
<dbReference type="GO" id="GO:0006412">
    <property type="term" value="P:translation"/>
    <property type="evidence" value="ECO:0007669"/>
    <property type="project" value="InterPro"/>
</dbReference>
<dbReference type="AlphaFoldDB" id="A0A1A6FSR5"/>
<dbReference type="GO" id="GO:0005840">
    <property type="term" value="C:ribosome"/>
    <property type="evidence" value="ECO:0007669"/>
    <property type="project" value="InterPro"/>
</dbReference>
<comment type="caution">
    <text evidence="2">The sequence shown here is derived from an EMBL/GenBank/DDBJ whole genome shotgun (WGS) entry which is preliminary data.</text>
</comment>
<dbReference type="OrthoDB" id="10253125at2759"/>
<dbReference type="Gene3D" id="3.30.230.10">
    <property type="match status" value="1"/>
</dbReference>
<feature type="domain" description="S5 DRBM" evidence="1">
    <location>
        <begin position="1"/>
        <end position="46"/>
    </location>
</feature>
<reference evidence="2 3" key="1">
    <citation type="submission" date="2016-06" db="EMBL/GenBank/DDBJ databases">
        <title>The Draft Genome Sequence and Annotation of the Desert Woodrat Neotoma lepida.</title>
        <authorList>
            <person name="Campbell M."/>
            <person name="Oakeson K.F."/>
            <person name="Yandell M."/>
            <person name="Halpert J.R."/>
            <person name="Dearing D."/>
        </authorList>
    </citation>
    <scope>NUCLEOTIDE SEQUENCE [LARGE SCALE GENOMIC DNA]</scope>
    <source>
        <strain evidence="2">417</strain>
        <tissue evidence="2">Liver</tissue>
    </source>
</reference>
<dbReference type="Pfam" id="PF00333">
    <property type="entry name" value="Ribosomal_S5"/>
    <property type="match status" value="1"/>
</dbReference>
<organism evidence="2 3">
    <name type="scientific">Neotoma lepida</name>
    <name type="common">Desert woodrat</name>
    <dbReference type="NCBI Taxonomy" id="56216"/>
    <lineage>
        <taxon>Eukaryota</taxon>
        <taxon>Metazoa</taxon>
        <taxon>Chordata</taxon>
        <taxon>Craniata</taxon>
        <taxon>Vertebrata</taxon>
        <taxon>Euteleostomi</taxon>
        <taxon>Mammalia</taxon>
        <taxon>Eutheria</taxon>
        <taxon>Euarchontoglires</taxon>
        <taxon>Glires</taxon>
        <taxon>Rodentia</taxon>
        <taxon>Myomorpha</taxon>
        <taxon>Muroidea</taxon>
        <taxon>Cricetidae</taxon>
        <taxon>Neotominae</taxon>
        <taxon>Neotoma</taxon>
    </lineage>
</organism>
<dbReference type="GO" id="GO:0003723">
    <property type="term" value="F:RNA binding"/>
    <property type="evidence" value="ECO:0007669"/>
    <property type="project" value="InterPro"/>
</dbReference>
<accession>A0A1A6FSR5</accession>
<proteinExistence type="predicted"/>
<keyword evidence="3" id="KW-1185">Reference proteome</keyword>
<protein>
    <recommendedName>
        <fullName evidence="1">S5 DRBM domain-containing protein</fullName>
    </recommendedName>
</protein>
<evidence type="ECO:0000313" key="3">
    <source>
        <dbReference type="Proteomes" id="UP000092124"/>
    </source>
</evidence>
<sequence>MSVQKQVGQWTKFKAFVAIGDYNGHVGPALAIRGSIILAKLSTIPVWRGYLGKKIGKLHTVPFKVTGYCGSVLYSSFLSQEALALSLLLCPRNY</sequence>
<evidence type="ECO:0000259" key="1">
    <source>
        <dbReference type="Pfam" id="PF00333"/>
    </source>
</evidence>
<dbReference type="EMBL" id="LZPO01118049">
    <property type="protein sequence ID" value="OBS56998.1"/>
    <property type="molecule type" value="Genomic_DNA"/>
</dbReference>
<gene>
    <name evidence="2" type="ORF">A6R68_11877</name>
</gene>
<dbReference type="STRING" id="56216.A0A1A6FSR5"/>
<dbReference type="GO" id="GO:0003735">
    <property type="term" value="F:structural constituent of ribosome"/>
    <property type="evidence" value="ECO:0007669"/>
    <property type="project" value="InterPro"/>
</dbReference>